<sequence>MKTLSKLLTCLLVITIFANTITFVLGIFYFFDFETFGMWIMELVVIFILTYAKANVDCYVDQYKPQESKTRRSRK</sequence>
<accession>A0A1D7TSS4</accession>
<gene>
    <name evidence="2" type="ORF">BHF65_07180</name>
</gene>
<proteinExistence type="predicted"/>
<dbReference type="EMBL" id="CP017107">
    <property type="protein sequence ID" value="AOO74006.1"/>
    <property type="molecule type" value="Genomic_DNA"/>
</dbReference>
<evidence type="ECO:0000313" key="3">
    <source>
        <dbReference type="Proteomes" id="UP000094723"/>
    </source>
</evidence>
<evidence type="ECO:0000256" key="1">
    <source>
        <dbReference type="SAM" id="Phobius"/>
    </source>
</evidence>
<dbReference type="AlphaFoldDB" id="A0A1D7TSS4"/>
<feature type="transmembrane region" description="Helical" evidence="1">
    <location>
        <begin position="36"/>
        <end position="54"/>
    </location>
</feature>
<protein>
    <submittedName>
        <fullName evidence="2">Uncharacterized protein</fullName>
    </submittedName>
</protein>
<organism evidence="2 3">
    <name type="scientific">Ligilactobacillus salivarius</name>
    <dbReference type="NCBI Taxonomy" id="1624"/>
    <lineage>
        <taxon>Bacteria</taxon>
        <taxon>Bacillati</taxon>
        <taxon>Bacillota</taxon>
        <taxon>Bacilli</taxon>
        <taxon>Lactobacillales</taxon>
        <taxon>Lactobacillaceae</taxon>
        <taxon>Ligilactobacillus</taxon>
    </lineage>
</organism>
<evidence type="ECO:0000313" key="2">
    <source>
        <dbReference type="EMBL" id="AOO74006.1"/>
    </source>
</evidence>
<keyword evidence="1" id="KW-0472">Membrane</keyword>
<keyword evidence="1" id="KW-1133">Transmembrane helix</keyword>
<feature type="transmembrane region" description="Helical" evidence="1">
    <location>
        <begin position="7"/>
        <end position="30"/>
    </location>
</feature>
<dbReference type="Proteomes" id="UP000094723">
    <property type="component" value="Chromosome"/>
</dbReference>
<dbReference type="RefSeq" id="WP_069469356.1">
    <property type="nucleotide sequence ID" value="NZ_CP017107.1"/>
</dbReference>
<reference evidence="2 3" key="1">
    <citation type="submission" date="2016-09" db="EMBL/GenBank/DDBJ databases">
        <title>Complete Genome Sequence of Lactobacillus salivarius Jin.</title>
        <authorList>
            <person name="Jin N."/>
            <person name="Li C."/>
            <person name="Wang M."/>
            <person name="Ren D."/>
            <person name="Di Y."/>
            <person name="Pan R."/>
            <person name="Du S."/>
            <person name="Lu H."/>
            <person name="Li X."/>
            <person name="Tian M."/>
        </authorList>
    </citation>
    <scope>NUCLEOTIDE SEQUENCE [LARGE SCALE GENOMIC DNA]</scope>
    <source>
        <strain evidence="2 3">CICC 23174</strain>
    </source>
</reference>
<keyword evidence="1" id="KW-0812">Transmembrane</keyword>
<name>A0A1D7TSS4_9LACO</name>